<sequence length="155" mass="17040">MIKFLLSFALLAGSMAYASPQGVVHVIDADTIEVDGQRVRLFGIDAPEVGQPCVMSGRSADCGRWARDRVVDRFAGAQAICIQVDVDRFGRIVATCQVGDEDMSAVIVRSGWAWAYMRYSDAYALEEKSAALDGLGLWQFEVQRPEDYRATLARG</sequence>
<comment type="caution">
    <text evidence="3">The sequence shown here is derived from an EMBL/GenBank/DDBJ whole genome shotgun (WGS) entry which is preliminary data.</text>
</comment>
<protein>
    <submittedName>
        <fullName evidence="3">Endonuclease YncB(Thermonuclease family)</fullName>
    </submittedName>
</protein>
<dbReference type="Pfam" id="PF00565">
    <property type="entry name" value="SNase"/>
    <property type="match status" value="1"/>
</dbReference>
<accession>A0A2T6KQ57</accession>
<dbReference type="EMBL" id="QBUD01000001">
    <property type="protein sequence ID" value="PUB18665.1"/>
    <property type="molecule type" value="Genomic_DNA"/>
</dbReference>
<keyword evidence="3" id="KW-0540">Nuclease</keyword>
<feature type="signal peptide" evidence="1">
    <location>
        <begin position="1"/>
        <end position="18"/>
    </location>
</feature>
<gene>
    <name evidence="3" type="ORF">C8N45_101250</name>
</gene>
<feature type="chain" id="PRO_5015713237" evidence="1">
    <location>
        <begin position="19"/>
        <end position="155"/>
    </location>
</feature>
<evidence type="ECO:0000313" key="4">
    <source>
        <dbReference type="Proteomes" id="UP000244523"/>
    </source>
</evidence>
<dbReference type="SUPFAM" id="SSF50199">
    <property type="entry name" value="Staphylococcal nuclease"/>
    <property type="match status" value="1"/>
</dbReference>
<dbReference type="AlphaFoldDB" id="A0A2T6KQ57"/>
<dbReference type="OrthoDB" id="9805504at2"/>
<dbReference type="PROSITE" id="PS50830">
    <property type="entry name" value="TNASE_3"/>
    <property type="match status" value="1"/>
</dbReference>
<reference evidence="3 4" key="1">
    <citation type="submission" date="2018-04" db="EMBL/GenBank/DDBJ databases">
        <title>Genomic Encyclopedia of Archaeal and Bacterial Type Strains, Phase II (KMG-II): from individual species to whole genera.</title>
        <authorList>
            <person name="Goeker M."/>
        </authorList>
    </citation>
    <scope>NUCLEOTIDE SEQUENCE [LARGE SCALE GENOMIC DNA]</scope>
    <source>
        <strain evidence="3 4">DSM 29955</strain>
    </source>
</reference>
<keyword evidence="3" id="KW-0378">Hydrolase</keyword>
<dbReference type="SMART" id="SM00318">
    <property type="entry name" value="SNc"/>
    <property type="match status" value="1"/>
</dbReference>
<proteinExistence type="predicted"/>
<feature type="domain" description="TNase-like" evidence="2">
    <location>
        <begin position="23"/>
        <end position="140"/>
    </location>
</feature>
<evidence type="ECO:0000259" key="2">
    <source>
        <dbReference type="PROSITE" id="PS50830"/>
    </source>
</evidence>
<name>A0A2T6KQ57_9RHOB</name>
<dbReference type="Gene3D" id="2.40.50.90">
    <property type="match status" value="1"/>
</dbReference>
<dbReference type="GO" id="GO:0004519">
    <property type="term" value="F:endonuclease activity"/>
    <property type="evidence" value="ECO:0007669"/>
    <property type="project" value="UniProtKB-KW"/>
</dbReference>
<keyword evidence="4" id="KW-1185">Reference proteome</keyword>
<dbReference type="PANTHER" id="PTHR12302:SF26">
    <property type="entry name" value="BLR1266 PROTEIN"/>
    <property type="match status" value="1"/>
</dbReference>
<dbReference type="InterPro" id="IPR016071">
    <property type="entry name" value="Staphylococal_nuclease_OB-fold"/>
</dbReference>
<dbReference type="Proteomes" id="UP000244523">
    <property type="component" value="Unassembled WGS sequence"/>
</dbReference>
<evidence type="ECO:0000256" key="1">
    <source>
        <dbReference type="SAM" id="SignalP"/>
    </source>
</evidence>
<organism evidence="3 4">
    <name type="scientific">Yoonia sediminilitoris</name>
    <dbReference type="NCBI Taxonomy" id="1286148"/>
    <lineage>
        <taxon>Bacteria</taxon>
        <taxon>Pseudomonadati</taxon>
        <taxon>Pseudomonadota</taxon>
        <taxon>Alphaproteobacteria</taxon>
        <taxon>Rhodobacterales</taxon>
        <taxon>Paracoccaceae</taxon>
        <taxon>Yoonia</taxon>
    </lineage>
</organism>
<keyword evidence="3" id="KW-0255">Endonuclease</keyword>
<dbReference type="InterPro" id="IPR035437">
    <property type="entry name" value="SNase_OB-fold_sf"/>
</dbReference>
<dbReference type="RefSeq" id="WP_108384404.1">
    <property type="nucleotide sequence ID" value="NZ_QBUD01000001.1"/>
</dbReference>
<keyword evidence="1" id="KW-0732">Signal</keyword>
<evidence type="ECO:0000313" key="3">
    <source>
        <dbReference type="EMBL" id="PUB18665.1"/>
    </source>
</evidence>
<dbReference type="PANTHER" id="PTHR12302">
    <property type="entry name" value="EBNA2 BINDING PROTEIN P100"/>
    <property type="match status" value="1"/>
</dbReference>